<dbReference type="Proteomes" id="UP000597762">
    <property type="component" value="Unassembled WGS sequence"/>
</dbReference>
<evidence type="ECO:0000313" key="3">
    <source>
        <dbReference type="Proteomes" id="UP000597762"/>
    </source>
</evidence>
<dbReference type="AlphaFoldDB" id="A0A812DIH4"/>
<dbReference type="EMBL" id="CAHIKZ030003815">
    <property type="protein sequence ID" value="CAE1304430.1"/>
    <property type="molecule type" value="Genomic_DNA"/>
</dbReference>
<gene>
    <name evidence="2" type="ORF">SPHA_57013</name>
</gene>
<proteinExistence type="predicted"/>
<keyword evidence="3" id="KW-1185">Reference proteome</keyword>
<evidence type="ECO:0000256" key="1">
    <source>
        <dbReference type="SAM" id="MobiDB-lite"/>
    </source>
</evidence>
<organism evidence="2 3">
    <name type="scientific">Acanthosepion pharaonis</name>
    <name type="common">Pharaoh cuttlefish</name>
    <name type="synonym">Sepia pharaonis</name>
    <dbReference type="NCBI Taxonomy" id="158019"/>
    <lineage>
        <taxon>Eukaryota</taxon>
        <taxon>Metazoa</taxon>
        <taxon>Spiralia</taxon>
        <taxon>Lophotrochozoa</taxon>
        <taxon>Mollusca</taxon>
        <taxon>Cephalopoda</taxon>
        <taxon>Coleoidea</taxon>
        <taxon>Decapodiformes</taxon>
        <taxon>Sepiida</taxon>
        <taxon>Sepiina</taxon>
        <taxon>Sepiidae</taxon>
        <taxon>Acanthosepion</taxon>
    </lineage>
</organism>
<evidence type="ECO:0000313" key="2">
    <source>
        <dbReference type="EMBL" id="CAE1304430.1"/>
    </source>
</evidence>
<name>A0A812DIH4_ACAPH</name>
<feature type="region of interest" description="Disordered" evidence="1">
    <location>
        <begin position="147"/>
        <end position="172"/>
    </location>
</feature>
<dbReference type="Gene3D" id="3.30.420.40">
    <property type="match status" value="1"/>
</dbReference>
<accession>A0A812DIH4</accession>
<dbReference type="OrthoDB" id="10621213at2759"/>
<reference evidence="2" key="1">
    <citation type="submission" date="2021-01" db="EMBL/GenBank/DDBJ databases">
        <authorList>
            <person name="Li R."/>
            <person name="Bekaert M."/>
        </authorList>
    </citation>
    <scope>NUCLEOTIDE SEQUENCE</scope>
    <source>
        <strain evidence="2">Farmed</strain>
    </source>
</reference>
<comment type="caution">
    <text evidence="2">The sequence shown here is derived from an EMBL/GenBank/DDBJ whole genome shotgun (WGS) entry which is preliminary data.</text>
</comment>
<dbReference type="InterPro" id="IPR043129">
    <property type="entry name" value="ATPase_NBD"/>
</dbReference>
<sequence>MIDDAVTEAGRDRTTLVGIGVGVTGYFIGDGARLNPPRLLDLGAGAARYDPGRRAGAEGLIDNDGNVAVIGEAMLGHGRTSDFCLSVLFRRFRRRHHFRGCLAGTPWQCGEFASILPVDWPQPNLRPATDLRGDRYAVSRSPLDARRLRSGTSGRRPVAGSQPAVAQSSGVCDFGNDRSRHDRAGWPFADLTGLADCRAHSFTTNPERRGFHRPAARIAPSMIGGDAAAVGAATMPLRAAFFDPDAAAFYLGSEKPLHSTARRPEIASNAVLVLVPHASRLT</sequence>
<dbReference type="SUPFAM" id="SSF53067">
    <property type="entry name" value="Actin-like ATPase domain"/>
    <property type="match status" value="1"/>
</dbReference>
<protein>
    <submittedName>
        <fullName evidence="2">Uncharacterized protein</fullName>
    </submittedName>
</protein>